<dbReference type="EMBL" id="JACHVZ010000007">
    <property type="protein sequence ID" value="MBB2928293.1"/>
    <property type="molecule type" value="Genomic_DNA"/>
</dbReference>
<keyword evidence="5" id="KW-1185">Reference proteome</keyword>
<evidence type="ECO:0000256" key="1">
    <source>
        <dbReference type="SAM" id="MobiDB-lite"/>
    </source>
</evidence>
<dbReference type="EMBL" id="QJSQ01000010">
    <property type="protein sequence ID" value="PYE22459.1"/>
    <property type="molecule type" value="Genomic_DNA"/>
</dbReference>
<dbReference type="AlphaFoldDB" id="A0A2U1AE23"/>
<protein>
    <submittedName>
        <fullName evidence="3">Uncharacterized protein</fullName>
    </submittedName>
</protein>
<reference evidence="3 4" key="1">
    <citation type="submission" date="2018-06" db="EMBL/GenBank/DDBJ databases">
        <title>Genomic Encyclopedia of Type Strains, Phase IV (KMG-V): Genome sequencing to study the core and pangenomes of soil and plant-associated prokaryotes.</title>
        <authorList>
            <person name="Whitman W."/>
        </authorList>
    </citation>
    <scope>NUCLEOTIDE SEQUENCE [LARGE SCALE GENOMIC DNA]</scope>
    <source>
        <strain evidence="3 4">SRCL-318</strain>
        <strain evidence="2 5">SRMrh-85</strain>
    </source>
</reference>
<evidence type="ECO:0000313" key="4">
    <source>
        <dbReference type="Proteomes" id="UP000247772"/>
    </source>
</evidence>
<gene>
    <name evidence="3" type="ORF">C7410_11081</name>
    <name evidence="2" type="ORF">FHX59_002715</name>
</gene>
<name>A0A2U1AE23_9BURK</name>
<dbReference type="RefSeq" id="WP_133253650.1">
    <property type="nucleotide sequence ID" value="NZ_JACHVZ010000007.1"/>
</dbReference>
<evidence type="ECO:0000313" key="2">
    <source>
        <dbReference type="EMBL" id="MBB2928293.1"/>
    </source>
</evidence>
<dbReference type="Proteomes" id="UP000247772">
    <property type="component" value="Unassembled WGS sequence"/>
</dbReference>
<comment type="caution">
    <text evidence="3">The sequence shown here is derived from an EMBL/GenBank/DDBJ whole genome shotgun (WGS) entry which is preliminary data.</text>
</comment>
<proteinExistence type="predicted"/>
<dbReference type="Proteomes" id="UP000533533">
    <property type="component" value="Unassembled WGS sequence"/>
</dbReference>
<evidence type="ECO:0000313" key="5">
    <source>
        <dbReference type="Proteomes" id="UP000533533"/>
    </source>
</evidence>
<organism evidence="3 4">
    <name type="scientific">Paraburkholderia silvatlantica</name>
    <dbReference type="NCBI Taxonomy" id="321895"/>
    <lineage>
        <taxon>Bacteria</taxon>
        <taxon>Pseudomonadati</taxon>
        <taxon>Pseudomonadota</taxon>
        <taxon>Betaproteobacteria</taxon>
        <taxon>Burkholderiales</taxon>
        <taxon>Burkholderiaceae</taxon>
        <taxon>Paraburkholderia</taxon>
    </lineage>
</organism>
<accession>A0A2U1AE23</accession>
<sequence length="62" mass="6678">MSASKPKAPQPSQEDQLDEALDETFPASDPIAVDPSPTGAQPKPHSADETHKGRDTHRHGKH</sequence>
<dbReference type="OrthoDB" id="8722685at2"/>
<evidence type="ECO:0000313" key="3">
    <source>
        <dbReference type="EMBL" id="PYE22459.1"/>
    </source>
</evidence>
<feature type="region of interest" description="Disordered" evidence="1">
    <location>
        <begin position="1"/>
        <end position="62"/>
    </location>
</feature>